<dbReference type="EMBL" id="FMWD01000007">
    <property type="protein sequence ID" value="SCZ62945.1"/>
    <property type="molecule type" value="Genomic_DNA"/>
</dbReference>
<dbReference type="CDD" id="cd10030">
    <property type="entry name" value="UDG-F4_TTUDGA_SPO1dp_like"/>
    <property type="match status" value="1"/>
</dbReference>
<keyword evidence="10" id="KW-0411">Iron-sulfur</keyword>
<name>A0A1G5QM76_9GAMM</name>
<dbReference type="STRING" id="415747.SAMN03097708_02390"/>
<evidence type="ECO:0000313" key="14">
    <source>
        <dbReference type="Proteomes" id="UP000199648"/>
    </source>
</evidence>
<evidence type="ECO:0000256" key="1">
    <source>
        <dbReference type="ARBA" id="ARBA00001400"/>
    </source>
</evidence>
<dbReference type="SMART" id="SM00987">
    <property type="entry name" value="UreE_C"/>
    <property type="match status" value="1"/>
</dbReference>
<accession>A0A1G5QM76</accession>
<evidence type="ECO:0000256" key="9">
    <source>
        <dbReference type="ARBA" id="ARBA00023004"/>
    </source>
</evidence>
<keyword evidence="8" id="KW-0378">Hydrolase</keyword>
<evidence type="ECO:0000256" key="8">
    <source>
        <dbReference type="ARBA" id="ARBA00022801"/>
    </source>
</evidence>
<sequence>MMDARRQAYLDAMGIRVWVRRQSAPEPESAFVSDEQAPPVPDFEPMALDWDELAARVAVCEQCPQLVASRTRTVFGVGSHKAGLMVLGESPGADDDRRGEPFAGISGKLLDKMLRAAGFPRSAVYLATAVKCRPPDDRDPEPGEFSACVGYLRRQIELVNPAVILAVGQSAARSLLDTDRPEPRRGDVHRYLAADIPVIVTHAPVLLLRSPAEKRAVWNDLRLLKRVYKGANG</sequence>
<evidence type="ECO:0000256" key="3">
    <source>
        <dbReference type="ARBA" id="ARBA00012030"/>
    </source>
</evidence>
<comment type="catalytic activity">
    <reaction evidence="1">
        <text>Hydrolyzes single-stranded DNA or mismatched double-stranded DNA and polynucleotides, releasing free uracil.</text>
        <dbReference type="EC" id="3.2.2.27"/>
    </reaction>
</comment>
<dbReference type="PANTHER" id="PTHR33693">
    <property type="entry name" value="TYPE-5 URACIL-DNA GLYCOSYLASE"/>
    <property type="match status" value="1"/>
</dbReference>
<evidence type="ECO:0000313" key="13">
    <source>
        <dbReference type="EMBL" id="SCZ62945.1"/>
    </source>
</evidence>
<evidence type="ECO:0000259" key="12">
    <source>
        <dbReference type="SMART" id="SM00986"/>
    </source>
</evidence>
<evidence type="ECO:0000256" key="7">
    <source>
        <dbReference type="ARBA" id="ARBA00022763"/>
    </source>
</evidence>
<evidence type="ECO:0000256" key="2">
    <source>
        <dbReference type="ARBA" id="ARBA00006521"/>
    </source>
</evidence>
<dbReference type="GO" id="GO:0051539">
    <property type="term" value="F:4 iron, 4 sulfur cluster binding"/>
    <property type="evidence" value="ECO:0007669"/>
    <property type="project" value="UniProtKB-KW"/>
</dbReference>
<dbReference type="SUPFAM" id="SSF52141">
    <property type="entry name" value="Uracil-DNA glycosylase-like"/>
    <property type="match status" value="1"/>
</dbReference>
<comment type="similarity">
    <text evidence="2">Belongs to the uracil-DNA glycosylase (UDG) superfamily. Type 4 (UDGa) family.</text>
</comment>
<dbReference type="InterPro" id="IPR036895">
    <property type="entry name" value="Uracil-DNA_glycosylase-like_sf"/>
</dbReference>
<keyword evidence="5" id="KW-0004">4Fe-4S</keyword>
<evidence type="ECO:0000256" key="5">
    <source>
        <dbReference type="ARBA" id="ARBA00022485"/>
    </source>
</evidence>
<dbReference type="AlphaFoldDB" id="A0A1G5QM76"/>
<evidence type="ECO:0000256" key="6">
    <source>
        <dbReference type="ARBA" id="ARBA00022723"/>
    </source>
</evidence>
<dbReference type="InterPro" id="IPR005122">
    <property type="entry name" value="Uracil-DNA_glycosylase-like"/>
</dbReference>
<keyword evidence="7" id="KW-0227">DNA damage</keyword>
<protein>
    <recommendedName>
        <fullName evidence="4">Type-4 uracil-DNA glycosylase</fullName>
        <ecNumber evidence="3">3.2.2.27</ecNumber>
    </recommendedName>
</protein>
<dbReference type="Proteomes" id="UP000199648">
    <property type="component" value="Unassembled WGS sequence"/>
</dbReference>
<organism evidence="13 14">
    <name type="scientific">Thiohalomonas denitrificans</name>
    <dbReference type="NCBI Taxonomy" id="415747"/>
    <lineage>
        <taxon>Bacteria</taxon>
        <taxon>Pseudomonadati</taxon>
        <taxon>Pseudomonadota</taxon>
        <taxon>Gammaproteobacteria</taxon>
        <taxon>Thiohalomonadales</taxon>
        <taxon>Thiohalomonadaceae</taxon>
        <taxon>Thiohalomonas</taxon>
    </lineage>
</organism>
<dbReference type="InterPro" id="IPR005273">
    <property type="entry name" value="Ura-DNA_glyco_family4"/>
</dbReference>
<dbReference type="NCBIfam" id="TIGR00758">
    <property type="entry name" value="UDG_fam4"/>
    <property type="match status" value="1"/>
</dbReference>
<keyword evidence="11" id="KW-0234">DNA repair</keyword>
<dbReference type="GO" id="GO:0006281">
    <property type="term" value="P:DNA repair"/>
    <property type="evidence" value="ECO:0007669"/>
    <property type="project" value="UniProtKB-KW"/>
</dbReference>
<evidence type="ECO:0000256" key="10">
    <source>
        <dbReference type="ARBA" id="ARBA00023014"/>
    </source>
</evidence>
<dbReference type="SMART" id="SM00986">
    <property type="entry name" value="UDG"/>
    <property type="match status" value="1"/>
</dbReference>
<dbReference type="GO" id="GO:0004844">
    <property type="term" value="F:uracil DNA N-glycosylase activity"/>
    <property type="evidence" value="ECO:0007669"/>
    <property type="project" value="UniProtKB-EC"/>
</dbReference>
<dbReference type="Pfam" id="PF03167">
    <property type="entry name" value="UDG"/>
    <property type="match status" value="1"/>
</dbReference>
<dbReference type="InterPro" id="IPR051536">
    <property type="entry name" value="UDG_Type-4/5"/>
</dbReference>
<dbReference type="Gene3D" id="3.40.470.10">
    <property type="entry name" value="Uracil-DNA glycosylase-like domain"/>
    <property type="match status" value="1"/>
</dbReference>
<keyword evidence="6" id="KW-0479">Metal-binding</keyword>
<keyword evidence="9" id="KW-0408">Iron</keyword>
<reference evidence="13 14" key="1">
    <citation type="submission" date="2016-10" db="EMBL/GenBank/DDBJ databases">
        <authorList>
            <person name="de Groot N.N."/>
        </authorList>
    </citation>
    <scope>NUCLEOTIDE SEQUENCE [LARGE SCALE GENOMIC DNA]</scope>
    <source>
        <strain evidence="13 14">HLD2</strain>
    </source>
</reference>
<evidence type="ECO:0000256" key="4">
    <source>
        <dbReference type="ARBA" id="ARBA00019403"/>
    </source>
</evidence>
<dbReference type="EC" id="3.2.2.27" evidence="3"/>
<evidence type="ECO:0000256" key="11">
    <source>
        <dbReference type="ARBA" id="ARBA00023204"/>
    </source>
</evidence>
<dbReference type="PANTHER" id="PTHR33693:SF1">
    <property type="entry name" value="TYPE-4 URACIL-DNA GLYCOSYLASE"/>
    <property type="match status" value="1"/>
</dbReference>
<dbReference type="RefSeq" id="WP_399351889.1">
    <property type="nucleotide sequence ID" value="NZ_FMWD01000007.1"/>
</dbReference>
<keyword evidence="14" id="KW-1185">Reference proteome</keyword>
<gene>
    <name evidence="13" type="ORF">SAMN03097708_02390</name>
</gene>
<feature type="domain" description="Uracil-DNA glycosylase-like" evidence="12">
    <location>
        <begin position="75"/>
        <end position="222"/>
    </location>
</feature>
<dbReference type="GO" id="GO:0046872">
    <property type="term" value="F:metal ion binding"/>
    <property type="evidence" value="ECO:0007669"/>
    <property type="project" value="UniProtKB-KW"/>
</dbReference>
<proteinExistence type="inferred from homology"/>